<protein>
    <submittedName>
        <fullName evidence="1">Uncharacterized protein</fullName>
    </submittedName>
</protein>
<organism evidence="1 2">
    <name type="scientific">Rhodococcus ruber</name>
    <dbReference type="NCBI Taxonomy" id="1830"/>
    <lineage>
        <taxon>Bacteria</taxon>
        <taxon>Bacillati</taxon>
        <taxon>Actinomycetota</taxon>
        <taxon>Actinomycetes</taxon>
        <taxon>Mycobacteriales</taxon>
        <taxon>Nocardiaceae</taxon>
        <taxon>Rhodococcus</taxon>
    </lineage>
</organism>
<dbReference type="Proteomes" id="UP000042997">
    <property type="component" value="Unassembled WGS sequence"/>
</dbReference>
<dbReference type="AlphaFoldDB" id="A0A098BMI7"/>
<dbReference type="EMBL" id="CCSD01000056">
    <property type="protein sequence ID" value="CDZ88931.1"/>
    <property type="molecule type" value="Genomic_DNA"/>
</dbReference>
<reference evidence="1 2" key="1">
    <citation type="journal article" date="2014" name="Genome Announc.">
        <title>Draft Genome Sequence of Propane- and Butane-Oxidizing Actinobacterium Rhodococcus ruber IEGM 231.</title>
        <authorList>
            <person name="Ivshina I.B."/>
            <person name="Kuyukina M.S."/>
            <person name="Krivoruchko A.V."/>
            <person name="Barbe V."/>
            <person name="Fischer C."/>
        </authorList>
    </citation>
    <scope>NUCLEOTIDE SEQUENCE [LARGE SCALE GENOMIC DNA]</scope>
</reference>
<evidence type="ECO:0000313" key="2">
    <source>
        <dbReference type="Proteomes" id="UP000042997"/>
    </source>
</evidence>
<evidence type="ECO:0000313" key="1">
    <source>
        <dbReference type="EMBL" id="CDZ88931.1"/>
    </source>
</evidence>
<sequence>MRPGVLFHGDPYTWCWLDKPNLHVDVVVVNRPCGYRLLRWWMRMFAPVKVWVQMDSPGHMDGKQGLKALAVPVTVCCIQTV</sequence>
<accession>A0A098BMI7</accession>
<name>A0A098BMI7_9NOCA</name>
<gene>
    <name evidence="1" type="ORF">RHRU231_450098</name>
</gene>
<proteinExistence type="predicted"/>